<dbReference type="GO" id="GO:0006511">
    <property type="term" value="P:ubiquitin-dependent protein catabolic process"/>
    <property type="evidence" value="ECO:0007669"/>
    <property type="project" value="InterPro"/>
</dbReference>
<organism evidence="4 5">
    <name type="scientific">Hyaloperonospora arabidopsidis (strain Emoy2)</name>
    <name type="common">Downy mildew agent</name>
    <name type="synonym">Peronospora arabidopsidis</name>
    <dbReference type="NCBI Taxonomy" id="559515"/>
    <lineage>
        <taxon>Eukaryota</taxon>
        <taxon>Sar</taxon>
        <taxon>Stramenopiles</taxon>
        <taxon>Oomycota</taxon>
        <taxon>Peronosporomycetes</taxon>
        <taxon>Peronosporales</taxon>
        <taxon>Peronosporaceae</taxon>
        <taxon>Hyaloperonospora</taxon>
    </lineage>
</organism>
<name>M4C060_HYAAE</name>
<dbReference type="SMART" id="SM00948">
    <property type="entry name" value="Proteasome_A_N"/>
    <property type="match status" value="1"/>
</dbReference>
<dbReference type="eggNOG" id="KOG0181">
    <property type="taxonomic scope" value="Eukaryota"/>
</dbReference>
<dbReference type="EnsemblProtists" id="HpaT812239">
    <property type="protein sequence ID" value="HpaP812239"/>
    <property type="gene ID" value="HpaG812239"/>
</dbReference>
<dbReference type="GO" id="GO:0019773">
    <property type="term" value="C:proteasome core complex, alpha-subunit complex"/>
    <property type="evidence" value="ECO:0007669"/>
    <property type="project" value="UniProtKB-UniRule"/>
</dbReference>
<dbReference type="PANTHER" id="PTHR11599">
    <property type="entry name" value="PROTEASOME SUBUNIT ALPHA/BETA"/>
    <property type="match status" value="1"/>
</dbReference>
<dbReference type="AlphaFoldDB" id="M4C060"/>
<protein>
    <recommendedName>
        <fullName evidence="3">Proteasome alpha-type subunits domain-containing protein</fullName>
    </recommendedName>
</protein>
<dbReference type="InterPro" id="IPR029055">
    <property type="entry name" value="Ntn_hydrolases_N"/>
</dbReference>
<dbReference type="InterPro" id="IPR050115">
    <property type="entry name" value="Proteasome_alpha"/>
</dbReference>
<evidence type="ECO:0000313" key="5">
    <source>
        <dbReference type="Proteomes" id="UP000011713"/>
    </source>
</evidence>
<evidence type="ECO:0000313" key="4">
    <source>
        <dbReference type="EnsemblProtists" id="HpaP812239"/>
    </source>
</evidence>
<reference evidence="4" key="2">
    <citation type="submission" date="2015-06" db="UniProtKB">
        <authorList>
            <consortium name="EnsemblProtists"/>
        </authorList>
    </citation>
    <scope>IDENTIFICATION</scope>
    <source>
        <strain evidence="4">Emoy2</strain>
    </source>
</reference>
<dbReference type="InParanoid" id="M4C060"/>
<sequence length="210" mass="23060">MADSAYSFSLTTFNPSGKLLQIEYALNAVNSGGKTSLGIRCKNGVVIATEKKLPTILVDEDSHKKISILSEPAGIVYSGLGPDYRVLVRKARKKAQTYFQKYKEHAPAGILVREIAAVMQEFTQSGGVRPFGVSILYAGYDEDGPQLFQIDPSGAYFGWKATAIGKDSVSAKTFLERMDETNIEVGIIKEDKKFHVLTPAEVKDYLEQAE</sequence>
<dbReference type="Gene3D" id="3.60.20.10">
    <property type="entry name" value="Glutamine Phosphoribosylpyrophosphate, subunit 1, domain 1"/>
    <property type="match status" value="1"/>
</dbReference>
<dbReference type="HOGENOM" id="CLU_035750_4_1_1"/>
<reference evidence="5" key="1">
    <citation type="journal article" date="2010" name="Science">
        <title>Signatures of adaptation to obligate biotrophy in the Hyaloperonospora arabidopsidis genome.</title>
        <authorList>
            <person name="Baxter L."/>
            <person name="Tripathy S."/>
            <person name="Ishaque N."/>
            <person name="Boot N."/>
            <person name="Cabral A."/>
            <person name="Kemen E."/>
            <person name="Thines M."/>
            <person name="Ah-Fong A."/>
            <person name="Anderson R."/>
            <person name="Badejoko W."/>
            <person name="Bittner-Eddy P."/>
            <person name="Boore J.L."/>
            <person name="Chibucos M.C."/>
            <person name="Coates M."/>
            <person name="Dehal P."/>
            <person name="Delehaunty K."/>
            <person name="Dong S."/>
            <person name="Downton P."/>
            <person name="Dumas B."/>
            <person name="Fabro G."/>
            <person name="Fronick C."/>
            <person name="Fuerstenberg S.I."/>
            <person name="Fulton L."/>
            <person name="Gaulin E."/>
            <person name="Govers F."/>
            <person name="Hughes L."/>
            <person name="Humphray S."/>
            <person name="Jiang R.H."/>
            <person name="Judelson H."/>
            <person name="Kamoun S."/>
            <person name="Kyung K."/>
            <person name="Meijer H."/>
            <person name="Minx P."/>
            <person name="Morris P."/>
            <person name="Nelson J."/>
            <person name="Phuntumart V."/>
            <person name="Qutob D."/>
            <person name="Rehmany A."/>
            <person name="Rougon-Cardoso A."/>
            <person name="Ryden P."/>
            <person name="Torto-Alalibo T."/>
            <person name="Studholme D."/>
            <person name="Wang Y."/>
            <person name="Win J."/>
            <person name="Wood J."/>
            <person name="Clifton S.W."/>
            <person name="Rogers J."/>
            <person name="Van den Ackerveken G."/>
            <person name="Jones J.D."/>
            <person name="McDowell J.M."/>
            <person name="Beynon J."/>
            <person name="Tyler B.M."/>
        </authorList>
    </citation>
    <scope>NUCLEOTIDE SEQUENCE [LARGE SCALE GENOMIC DNA]</scope>
    <source>
        <strain evidence="5">Emoy2</strain>
    </source>
</reference>
<dbReference type="SUPFAM" id="SSF56235">
    <property type="entry name" value="N-terminal nucleophile aminohydrolases (Ntn hydrolases)"/>
    <property type="match status" value="1"/>
</dbReference>
<dbReference type="STRING" id="559515.M4C060"/>
<evidence type="ECO:0000256" key="1">
    <source>
        <dbReference type="ARBA" id="ARBA00022942"/>
    </source>
</evidence>
<dbReference type="Proteomes" id="UP000011713">
    <property type="component" value="Unassembled WGS sequence"/>
</dbReference>
<evidence type="ECO:0000256" key="2">
    <source>
        <dbReference type="PROSITE-ProRule" id="PRU00808"/>
    </source>
</evidence>
<dbReference type="EMBL" id="JH598071">
    <property type="status" value="NOT_ANNOTATED_CDS"/>
    <property type="molecule type" value="Genomic_DNA"/>
</dbReference>
<dbReference type="InterPro" id="IPR000426">
    <property type="entry name" value="Proteasome_asu_N"/>
</dbReference>
<comment type="similarity">
    <text evidence="2">Belongs to the peptidase T1A family.</text>
</comment>
<dbReference type="Pfam" id="PF00227">
    <property type="entry name" value="Proteasome"/>
    <property type="match status" value="1"/>
</dbReference>
<keyword evidence="5" id="KW-1185">Reference proteome</keyword>
<feature type="domain" description="Proteasome alpha-type subunits" evidence="3">
    <location>
        <begin position="6"/>
        <end position="28"/>
    </location>
</feature>
<dbReference type="PROSITE" id="PS51475">
    <property type="entry name" value="PROTEASOME_ALPHA_2"/>
    <property type="match status" value="1"/>
</dbReference>
<evidence type="ECO:0000259" key="3">
    <source>
        <dbReference type="SMART" id="SM00948"/>
    </source>
</evidence>
<dbReference type="InterPro" id="IPR023332">
    <property type="entry name" value="Proteasome_alpha-type"/>
</dbReference>
<dbReference type="FunCoup" id="M4C060">
    <property type="interactions" value="570"/>
</dbReference>
<accession>M4C060</accession>
<dbReference type="Pfam" id="PF10584">
    <property type="entry name" value="Proteasome_A_N"/>
    <property type="match status" value="1"/>
</dbReference>
<keyword evidence="1 2" id="KW-0647">Proteasome</keyword>
<proteinExistence type="inferred from homology"/>
<dbReference type="InterPro" id="IPR001353">
    <property type="entry name" value="Proteasome_sua/b"/>
</dbReference>